<reference evidence="2" key="1">
    <citation type="submission" date="2023-02" db="EMBL/GenBank/DDBJ databases">
        <title>Colletotrichum kahawae CIFC_Que2 genome sequencing and assembly.</title>
        <authorList>
            <person name="Baroncelli R."/>
        </authorList>
    </citation>
    <scope>NUCLEOTIDE SEQUENCE</scope>
    <source>
        <strain evidence="2">CIFC_Que2</strain>
    </source>
</reference>
<feature type="compositionally biased region" description="Acidic residues" evidence="1">
    <location>
        <begin position="308"/>
        <end position="320"/>
    </location>
</feature>
<accession>A0AAD9YMR1</accession>
<feature type="region of interest" description="Disordered" evidence="1">
    <location>
        <begin position="286"/>
        <end position="330"/>
    </location>
</feature>
<keyword evidence="3" id="KW-1185">Reference proteome</keyword>
<evidence type="ECO:0000313" key="2">
    <source>
        <dbReference type="EMBL" id="KAK2770857.1"/>
    </source>
</evidence>
<dbReference type="Proteomes" id="UP001281614">
    <property type="component" value="Unassembled WGS sequence"/>
</dbReference>
<feature type="compositionally biased region" description="Basic and acidic residues" evidence="1">
    <location>
        <begin position="297"/>
        <end position="307"/>
    </location>
</feature>
<feature type="region of interest" description="Disordered" evidence="1">
    <location>
        <begin position="444"/>
        <end position="491"/>
    </location>
</feature>
<comment type="caution">
    <text evidence="2">The sequence shown here is derived from an EMBL/GenBank/DDBJ whole genome shotgun (WGS) entry which is preliminary data.</text>
</comment>
<sequence length="491" mass="54206">MQAVISHLVPQATVQQVQPVSSVHCQRAYGVKISDGTSLVLVAPPPPMVKLLRSERASVVSEAAVLSWLANKTTENPLLQERTPEPEDILDAGKIEIRGGEDLESTANGAEDLHIFLPRLIAHANTPSEEGREFNLLRPTIGVPIPELSPPLSSPERRSVDFQTGQFYRRLCRLVSPTGRFGPAFAVLPPATPIPPPDYANSIRRDLNARLMESRGVQSWSTAFHSMLEAVLRDGEDMQVMLGYGSIRQHFKQFQYTLESVKTPRLVAVDAGKDLNTLVMRRKCRKGPPSLASSQHLELRGESRVVDDSESETDDDDSSSESELGGNDRATLCQQSNIMMTGMKDWSNFVFGDPLFAADFCHGPSSDFLSGFNDVSPDQLTNAISAFSSDMIEDKATAHIRILLYECYHTITHIAREFFRPRRDSSGRELEARKKLNHILAQLDTLSDASDPSGRRPSGELSQESALKAAKKMTRESVNDTTNQPPVFGRG</sequence>
<protein>
    <submittedName>
        <fullName evidence="2">Uncharacterized protein</fullName>
    </submittedName>
</protein>
<evidence type="ECO:0000256" key="1">
    <source>
        <dbReference type="SAM" id="MobiDB-lite"/>
    </source>
</evidence>
<organism evidence="2 3">
    <name type="scientific">Colletotrichum kahawae</name>
    <name type="common">Coffee berry disease fungus</name>
    <dbReference type="NCBI Taxonomy" id="34407"/>
    <lineage>
        <taxon>Eukaryota</taxon>
        <taxon>Fungi</taxon>
        <taxon>Dikarya</taxon>
        <taxon>Ascomycota</taxon>
        <taxon>Pezizomycotina</taxon>
        <taxon>Sordariomycetes</taxon>
        <taxon>Hypocreomycetidae</taxon>
        <taxon>Glomerellales</taxon>
        <taxon>Glomerellaceae</taxon>
        <taxon>Colletotrichum</taxon>
        <taxon>Colletotrichum gloeosporioides species complex</taxon>
    </lineage>
</organism>
<gene>
    <name evidence="2" type="ORF">CKAH01_04364</name>
</gene>
<evidence type="ECO:0000313" key="3">
    <source>
        <dbReference type="Proteomes" id="UP001281614"/>
    </source>
</evidence>
<proteinExistence type="predicted"/>
<dbReference type="AlphaFoldDB" id="A0AAD9YMR1"/>
<dbReference type="EMBL" id="VYYT01000090">
    <property type="protein sequence ID" value="KAK2770857.1"/>
    <property type="molecule type" value="Genomic_DNA"/>
</dbReference>
<name>A0AAD9YMR1_COLKA</name>